<name>A0A8X6XIB5_9ARAC</name>
<dbReference type="AlphaFoldDB" id="A0A8X6XIB5"/>
<dbReference type="EMBL" id="BMAV01009136">
    <property type="protein sequence ID" value="GFY53185.1"/>
    <property type="molecule type" value="Genomic_DNA"/>
</dbReference>
<evidence type="ECO:0000313" key="2">
    <source>
        <dbReference type="Proteomes" id="UP000886998"/>
    </source>
</evidence>
<evidence type="ECO:0000313" key="1">
    <source>
        <dbReference type="EMBL" id="GFY53185.1"/>
    </source>
</evidence>
<reference evidence="1" key="1">
    <citation type="submission" date="2020-08" db="EMBL/GenBank/DDBJ databases">
        <title>Multicomponent nature underlies the extraordinary mechanical properties of spider dragline silk.</title>
        <authorList>
            <person name="Kono N."/>
            <person name="Nakamura H."/>
            <person name="Mori M."/>
            <person name="Yoshida Y."/>
            <person name="Ohtoshi R."/>
            <person name="Malay A.D."/>
            <person name="Moran D.A.P."/>
            <person name="Tomita M."/>
            <person name="Numata K."/>
            <person name="Arakawa K."/>
        </authorList>
    </citation>
    <scope>NUCLEOTIDE SEQUENCE</scope>
</reference>
<accession>A0A8X6XIB5</accession>
<organism evidence="1 2">
    <name type="scientific">Trichonephila inaurata madagascariensis</name>
    <dbReference type="NCBI Taxonomy" id="2747483"/>
    <lineage>
        <taxon>Eukaryota</taxon>
        <taxon>Metazoa</taxon>
        <taxon>Ecdysozoa</taxon>
        <taxon>Arthropoda</taxon>
        <taxon>Chelicerata</taxon>
        <taxon>Arachnida</taxon>
        <taxon>Araneae</taxon>
        <taxon>Araneomorphae</taxon>
        <taxon>Entelegynae</taxon>
        <taxon>Araneoidea</taxon>
        <taxon>Nephilidae</taxon>
        <taxon>Trichonephila</taxon>
        <taxon>Trichonephila inaurata</taxon>
    </lineage>
</organism>
<sequence>MPSKCWPFDNICYDINEIEAERRKTKLSSVNLSEKTASWCASRFSDYDKIINVVFFAWTLRFINNCKKNSVSKSSKLSLSEIENAETVLMRLVQNQYFADQNSISSIDIFRDDVGILRVRHL</sequence>
<dbReference type="Proteomes" id="UP000886998">
    <property type="component" value="Unassembled WGS sequence"/>
</dbReference>
<proteinExistence type="predicted"/>
<keyword evidence="2" id="KW-1185">Reference proteome</keyword>
<comment type="caution">
    <text evidence="1">The sequence shown here is derived from an EMBL/GenBank/DDBJ whole genome shotgun (WGS) entry which is preliminary data.</text>
</comment>
<protein>
    <submittedName>
        <fullName evidence="1">Integrase_H2C2 domain-containing protein</fullName>
    </submittedName>
</protein>
<gene>
    <name evidence="1" type="primary">AVEN_62407_1</name>
    <name evidence="1" type="ORF">TNIN_268301</name>
</gene>